<organism evidence="2 3">
    <name type="scientific">Apiospora saccharicola</name>
    <dbReference type="NCBI Taxonomy" id="335842"/>
    <lineage>
        <taxon>Eukaryota</taxon>
        <taxon>Fungi</taxon>
        <taxon>Dikarya</taxon>
        <taxon>Ascomycota</taxon>
        <taxon>Pezizomycotina</taxon>
        <taxon>Sordariomycetes</taxon>
        <taxon>Xylariomycetidae</taxon>
        <taxon>Amphisphaeriales</taxon>
        <taxon>Apiosporaceae</taxon>
        <taxon>Apiospora</taxon>
    </lineage>
</organism>
<evidence type="ECO:0000256" key="1">
    <source>
        <dbReference type="SAM" id="MobiDB-lite"/>
    </source>
</evidence>
<evidence type="ECO:0000313" key="2">
    <source>
        <dbReference type="EMBL" id="KAK8081864.1"/>
    </source>
</evidence>
<comment type="caution">
    <text evidence="2">The sequence shown here is derived from an EMBL/GenBank/DDBJ whole genome shotgun (WGS) entry which is preliminary data.</text>
</comment>
<proteinExistence type="predicted"/>
<sequence length="273" mass="29291">MDSLPFGPYPNMEYAAQLYSAAEALAAELKRTQSDPEKLKRVCDDKDRLEYEAWKAAGSPDMEAKNGDELREWRDVGFPAWFTVKSLKTFEPVKKQKSSEKGTGNPVVPGDTSGSFRATPTSADVMLKTALGVRKHEPSEKGAGNPFVPGNPIFPGDTSGSFRATPTSADVMMLKTALGIRKQEPSDKGTGNPVVLGDTSGSSKVTSTSADVMVKTAFGTRKAIASTPLPPGKETVLGGGPRVEYTFDDAYRQDQKAYMKANGLKGLSASRWA</sequence>
<dbReference type="EMBL" id="JAQQWM010000001">
    <property type="protein sequence ID" value="KAK8081864.1"/>
    <property type="molecule type" value="Genomic_DNA"/>
</dbReference>
<gene>
    <name evidence="2" type="ORF">PG996_000645</name>
</gene>
<keyword evidence="3" id="KW-1185">Reference proteome</keyword>
<accession>A0ABR1WED5</accession>
<name>A0ABR1WED5_9PEZI</name>
<feature type="region of interest" description="Disordered" evidence="1">
    <location>
        <begin position="183"/>
        <end position="205"/>
    </location>
</feature>
<protein>
    <submittedName>
        <fullName evidence="2">Uncharacterized protein</fullName>
    </submittedName>
</protein>
<reference evidence="2 3" key="1">
    <citation type="submission" date="2023-01" db="EMBL/GenBank/DDBJ databases">
        <title>Analysis of 21 Apiospora genomes using comparative genomics revels a genus with tremendous synthesis potential of carbohydrate active enzymes and secondary metabolites.</title>
        <authorList>
            <person name="Sorensen T."/>
        </authorList>
    </citation>
    <scope>NUCLEOTIDE SEQUENCE [LARGE SCALE GENOMIC DNA]</scope>
    <source>
        <strain evidence="2 3">CBS 83171</strain>
    </source>
</reference>
<dbReference type="Proteomes" id="UP001446871">
    <property type="component" value="Unassembled WGS sequence"/>
</dbReference>
<evidence type="ECO:0000313" key="3">
    <source>
        <dbReference type="Proteomes" id="UP001446871"/>
    </source>
</evidence>
<feature type="region of interest" description="Disordered" evidence="1">
    <location>
        <begin position="93"/>
        <end position="120"/>
    </location>
</feature>